<dbReference type="AlphaFoldDB" id="A0AAE1Y683"/>
<dbReference type="PANTHER" id="PTHR10242">
    <property type="entry name" value="8-OXOGUANINE DNA GLYCOSYLASE"/>
    <property type="match status" value="1"/>
</dbReference>
<evidence type="ECO:0000256" key="1">
    <source>
        <dbReference type="SAM" id="MobiDB-lite"/>
    </source>
</evidence>
<accession>A0AAE1Y683</accession>
<sequence>MSWEDKAVAVAAAAGGVLVELPLGDAASNFSLEKVVCSHGLFMMAPNRWDPHSKTLRRPLRLNPDGDENSLMVHISHPPHSADALHIRVFGTRALSPQQQQSMLSQVRRMLRLSEEENRRVNEFHELHKEAKGRGFGRVFRSPTLFEDMVKCILLCNCQWSRTLSMAQALCELQSELQHPLSSASNVMAENGTILSCQTTEMKHFVPKTPAGKESKRRLGVRKCSINLENKYADVLAVGEAEMKTSSAEISECSQETGKLTPTFTSPDVNEDFLQKSHSRQTPTSDLLSLEGPQGKPDSSFVPDLQPLVETEGYAGTAIGNFPSPRELAALDVKFLARRCSLGYRAGRVINLAQQVIEGRIPLMELEYASDTLNLSDYDKLAEKLRAIDGFGPFTCANVLMCMGFYHIIPTDSETIRHLKQVHAKSSTIQTVQGDVEKIYGKYAPFQFLAYWSEIWNFYEEWFGNLSEMHHSSYKLITAANMRPKTNRSKRMKSSPKDMNDGCTKRIEA</sequence>
<dbReference type="GO" id="GO:0005634">
    <property type="term" value="C:nucleus"/>
    <property type="evidence" value="ECO:0007669"/>
    <property type="project" value="TreeGrafter"/>
</dbReference>
<reference evidence="2" key="1">
    <citation type="submission" date="2020-06" db="EMBL/GenBank/DDBJ databases">
        <authorList>
            <person name="Li T."/>
            <person name="Hu X."/>
            <person name="Zhang T."/>
            <person name="Song X."/>
            <person name="Zhang H."/>
            <person name="Dai N."/>
            <person name="Sheng W."/>
            <person name="Hou X."/>
            <person name="Wei L."/>
        </authorList>
    </citation>
    <scope>NUCLEOTIDE SEQUENCE</scope>
    <source>
        <strain evidence="2">3651</strain>
        <tissue evidence="2">Leaf</tissue>
    </source>
</reference>
<dbReference type="InterPro" id="IPR052054">
    <property type="entry name" value="Oxidative_DNA_repair_enzyme"/>
</dbReference>
<organism evidence="2 3">
    <name type="scientific">Sesamum alatum</name>
    <dbReference type="NCBI Taxonomy" id="300844"/>
    <lineage>
        <taxon>Eukaryota</taxon>
        <taxon>Viridiplantae</taxon>
        <taxon>Streptophyta</taxon>
        <taxon>Embryophyta</taxon>
        <taxon>Tracheophyta</taxon>
        <taxon>Spermatophyta</taxon>
        <taxon>Magnoliopsida</taxon>
        <taxon>eudicotyledons</taxon>
        <taxon>Gunneridae</taxon>
        <taxon>Pentapetalae</taxon>
        <taxon>asterids</taxon>
        <taxon>lamiids</taxon>
        <taxon>Lamiales</taxon>
        <taxon>Pedaliaceae</taxon>
        <taxon>Sesamum</taxon>
    </lineage>
</organism>
<feature type="region of interest" description="Disordered" evidence="1">
    <location>
        <begin position="485"/>
        <end position="509"/>
    </location>
</feature>
<reference evidence="2" key="2">
    <citation type="journal article" date="2024" name="Plant">
        <title>Genomic evolution and insights into agronomic trait innovations of Sesamum species.</title>
        <authorList>
            <person name="Miao H."/>
            <person name="Wang L."/>
            <person name="Qu L."/>
            <person name="Liu H."/>
            <person name="Sun Y."/>
            <person name="Le M."/>
            <person name="Wang Q."/>
            <person name="Wei S."/>
            <person name="Zheng Y."/>
            <person name="Lin W."/>
            <person name="Duan Y."/>
            <person name="Cao H."/>
            <person name="Xiong S."/>
            <person name="Wang X."/>
            <person name="Wei L."/>
            <person name="Li C."/>
            <person name="Ma Q."/>
            <person name="Ju M."/>
            <person name="Zhao R."/>
            <person name="Li G."/>
            <person name="Mu C."/>
            <person name="Tian Q."/>
            <person name="Mei H."/>
            <person name="Zhang T."/>
            <person name="Gao T."/>
            <person name="Zhang H."/>
        </authorList>
    </citation>
    <scope>NUCLEOTIDE SEQUENCE</scope>
    <source>
        <strain evidence="2">3651</strain>
    </source>
</reference>
<name>A0AAE1Y683_9LAMI</name>
<keyword evidence="3" id="KW-1185">Reference proteome</keyword>
<feature type="compositionally biased region" description="Basic and acidic residues" evidence="1">
    <location>
        <begin position="495"/>
        <end position="509"/>
    </location>
</feature>
<feature type="compositionally biased region" description="Basic residues" evidence="1">
    <location>
        <begin position="485"/>
        <end position="494"/>
    </location>
</feature>
<evidence type="ECO:0000313" key="3">
    <source>
        <dbReference type="Proteomes" id="UP001293254"/>
    </source>
</evidence>
<dbReference type="InterPro" id="IPR011257">
    <property type="entry name" value="DNA_glycosylase"/>
</dbReference>
<dbReference type="GO" id="GO:0034039">
    <property type="term" value="F:8-oxo-7,8-dihydroguanine DNA N-glycosylase activity"/>
    <property type="evidence" value="ECO:0007669"/>
    <property type="project" value="TreeGrafter"/>
</dbReference>
<dbReference type="PANTHER" id="PTHR10242:SF4">
    <property type="entry name" value="OS07G0657600 PROTEIN"/>
    <property type="match status" value="1"/>
</dbReference>
<evidence type="ECO:0008006" key="4">
    <source>
        <dbReference type="Google" id="ProtNLM"/>
    </source>
</evidence>
<comment type="caution">
    <text evidence="2">The sequence shown here is derived from an EMBL/GenBank/DDBJ whole genome shotgun (WGS) entry which is preliminary data.</text>
</comment>
<dbReference type="EMBL" id="JACGWO010000006">
    <property type="protein sequence ID" value="KAK4424464.1"/>
    <property type="molecule type" value="Genomic_DNA"/>
</dbReference>
<protein>
    <recommendedName>
        <fullName evidence="4">HhH-GPD domain-containing protein</fullName>
    </recommendedName>
</protein>
<proteinExistence type="predicted"/>
<dbReference type="Gene3D" id="1.10.340.30">
    <property type="entry name" value="Hypothetical protein, domain 2"/>
    <property type="match status" value="1"/>
</dbReference>
<gene>
    <name evidence="2" type="ORF">Salat_1639800</name>
</gene>
<dbReference type="Proteomes" id="UP001293254">
    <property type="component" value="Unassembled WGS sequence"/>
</dbReference>
<dbReference type="SUPFAM" id="SSF48150">
    <property type="entry name" value="DNA-glycosylase"/>
    <property type="match status" value="1"/>
</dbReference>
<feature type="region of interest" description="Disordered" evidence="1">
    <location>
        <begin position="275"/>
        <end position="303"/>
    </location>
</feature>
<evidence type="ECO:0000313" key="2">
    <source>
        <dbReference type="EMBL" id="KAK4424464.1"/>
    </source>
</evidence>
<dbReference type="GO" id="GO:0006285">
    <property type="term" value="P:base-excision repair, AP site formation"/>
    <property type="evidence" value="ECO:0007669"/>
    <property type="project" value="TreeGrafter"/>
</dbReference>